<dbReference type="PROSITE" id="PS01359">
    <property type="entry name" value="ZF_PHD_1"/>
    <property type="match status" value="1"/>
</dbReference>
<dbReference type="FunFam" id="3.30.40.10:FF:000007">
    <property type="entry name" value="Bromodomain containing 1, isoform CRA_b"/>
    <property type="match status" value="1"/>
</dbReference>
<dbReference type="InterPro" id="IPR019542">
    <property type="entry name" value="Enhancer_polycomb-like_N"/>
</dbReference>
<feature type="compositionally biased region" description="Low complexity" evidence="8">
    <location>
        <begin position="1363"/>
        <end position="1393"/>
    </location>
</feature>
<dbReference type="PANTHER" id="PTHR13793:SF107">
    <property type="entry name" value="BROMODOMAIN-CONTAINING PROTEIN HOMOLOG"/>
    <property type="match status" value="1"/>
</dbReference>
<comment type="subcellular location">
    <subcellularLocation>
        <location evidence="1">Nucleus</location>
    </subcellularLocation>
</comment>
<reference evidence="11 12" key="1">
    <citation type="submission" date="2019-01" db="EMBL/GenBank/DDBJ databases">
        <title>Intercellular communication is required for trap formation in the nematode-trapping fungus Duddingtonia flagrans.</title>
        <authorList>
            <person name="Youssar L."/>
            <person name="Wernet V."/>
            <person name="Hensel N."/>
            <person name="Hildebrandt H.-G."/>
            <person name="Fischer R."/>
        </authorList>
    </citation>
    <scope>NUCLEOTIDE SEQUENCE [LARGE SCALE GENOMIC DNA]</scope>
    <source>
        <strain evidence="11 12">CBS H-5679</strain>
    </source>
</reference>
<evidence type="ECO:0000256" key="4">
    <source>
        <dbReference type="ARBA" id="ARBA00022771"/>
    </source>
</evidence>
<dbReference type="InterPro" id="IPR013083">
    <property type="entry name" value="Znf_RING/FYVE/PHD"/>
</dbReference>
<organism evidence="11 12">
    <name type="scientific">Arthrobotrys flagrans</name>
    <name type="common">Nematode-trapping fungus</name>
    <name type="synonym">Trichothecium flagrans</name>
    <dbReference type="NCBI Taxonomy" id="97331"/>
    <lineage>
        <taxon>Eukaryota</taxon>
        <taxon>Fungi</taxon>
        <taxon>Dikarya</taxon>
        <taxon>Ascomycota</taxon>
        <taxon>Pezizomycotina</taxon>
        <taxon>Orbiliomycetes</taxon>
        <taxon>Orbiliales</taxon>
        <taxon>Orbiliaceae</taxon>
        <taxon>Arthrobotrys</taxon>
    </lineage>
</organism>
<evidence type="ECO:0000256" key="8">
    <source>
        <dbReference type="SAM" id="MobiDB-lite"/>
    </source>
</evidence>
<dbReference type="RefSeq" id="XP_067490380.1">
    <property type="nucleotide sequence ID" value="XM_067632074.1"/>
</dbReference>
<sequence>MASNSTPHRTPGTGRPRGRPRGSRTRHSFATPGTVQRVRSTAPTQRTNRSGRSQHAAAADSGAYKPREERSYLEFHPDFDINADIQAYDSKDIDGAPNGQFPFGQPTGTPGKSNGIRITVEEAQEKKPEDSTPVASTNGPSEDGHAAETNGPVPSETTGRKSSKDDDGSQGSSCHIPQGHLINPVLSTPTRRSSRQKDNKEKEKEKANFTPKTAQRPVLPMSNIHHNERLSLPVPSYKLITPFQLAETYVDRAMASVGFQESDYWQRPHTMVRNIGIQDNINEGEARIASAIDEKEENNTAPHTITPGMVEYDMDEQDDKWLAQFNNLRRSQDVPTITREIFEITITKIEREWYALEKMIPKQSAHAAHVKRGNDDDDEDTSEDSRCQICDDGECENSNAIVFCDGCNIAVHQDCYGVPFIPEGQWLCRRCSLLAPRREVNCIFCPNTDGAFKMTDSSLWSHLLCAIWIPEVTISNMVYMEPVEGVELVPKSRWKLHCYICKQKMGACIQCSNKSCYLAFHVTCARKAKLFLSMRQQVPTDPSGGTAVGAERSLIFDGSQLKAFCDKHVPSEWRKEFRTDIAIRNVQHYYEDLFYEKEWGDSQMKVITPGYDSHPTIPKLTLTVGGKRKRPSAGTGGAKTVWRLPSGAPIVPQVLYNTIIEAISRFAIRKPKEYVAEICKYWTLKREARRDASLLKRLQVSISSNFTSDEVTKKDYSAYYDGEGKLKRRLDFAIKLRHDLERIRLLADDIKKREKEKLRQAECLKEMIDAVYFPVIPILTPILDRAQQLDSKDFFKVEFGQIKRKLIDRQYNNVNQFSRDILSLLTSSVTSRSKFAVMPIPEANEHSMGDSAPGTSTAAATPAAVNVANPLENLASTPAPTTPAVPKQPKALGDTAGKTAGRILRVIQPMLENAKLQELAMREDPNERMAGEVDERYQEILLERKKRDEELQAQLAAANAAAAGEITNADDGDKMDIDNPKDNEQQEANDRATEEALESATASLSQAHHKDDEREGLIGIPWYTKPFSPLGATLLSEERWMGMDVVRDMSPLSELDEDAIEMLQPAETPEVVSPFAEEFGSAISFGNGNIHATKARSGNRGPIDAGAWIPGTRVSLRTTKGTKKSFHVETQPQQPVQQPETPKPKPNGRASSAREVDLQQVVVIGSTRSQTKQAMNKAQRRGRGYVWVEVEDEEEGNVAEYSPDIPRLAIANDPDAMDIDSEIPAAAESNPAEVVEGVVDPIDDRAVSIDSPLTSIPDDDLDQEDRLSLDSLDLNALKDTSEEAAAEVAEELDGQPANEDNMETENTDTEFHTPLESGNAVSNSDEIKPAISMAIDSQGATDQLSKELAAAVASQGAELSQPETESSPSKRSTRSSPKQKNSRSVSDVSSALSPTEEVKSNGEQRPGSRNGRARSTPKKSPPMTGKAKDPINYTPLPMTTRSRRVLEPETTPTRRSTSRAAAGKKK</sequence>
<dbReference type="VEuPathDB" id="FungiDB:DFL_003174"/>
<dbReference type="EMBL" id="SAEB01000006">
    <property type="protein sequence ID" value="RVD84836.1"/>
    <property type="molecule type" value="Genomic_DNA"/>
</dbReference>
<dbReference type="STRING" id="97331.A0A437A1B2"/>
<dbReference type="GO" id="GO:0008270">
    <property type="term" value="F:zinc ion binding"/>
    <property type="evidence" value="ECO:0007669"/>
    <property type="project" value="UniProtKB-KW"/>
</dbReference>
<dbReference type="InterPro" id="IPR001965">
    <property type="entry name" value="Znf_PHD"/>
</dbReference>
<evidence type="ECO:0000259" key="9">
    <source>
        <dbReference type="PROSITE" id="PS50016"/>
    </source>
</evidence>
<evidence type="ECO:0000256" key="2">
    <source>
        <dbReference type="ARBA" id="ARBA00022723"/>
    </source>
</evidence>
<evidence type="ECO:0000256" key="6">
    <source>
        <dbReference type="ARBA" id="ARBA00023242"/>
    </source>
</evidence>
<feature type="region of interest" description="Disordered" evidence="8">
    <location>
        <begin position="964"/>
        <end position="1012"/>
    </location>
</feature>
<dbReference type="PROSITE" id="PS50016">
    <property type="entry name" value="ZF_PHD_2"/>
    <property type="match status" value="1"/>
</dbReference>
<evidence type="ECO:0000256" key="1">
    <source>
        <dbReference type="ARBA" id="ARBA00004123"/>
    </source>
</evidence>
<dbReference type="Pfam" id="PF13831">
    <property type="entry name" value="PHD_2"/>
    <property type="match status" value="1"/>
</dbReference>
<dbReference type="GO" id="GO:0006357">
    <property type="term" value="P:regulation of transcription by RNA polymerase II"/>
    <property type="evidence" value="ECO:0007669"/>
    <property type="project" value="TreeGrafter"/>
</dbReference>
<comment type="caution">
    <text evidence="11">The sequence shown here is derived from an EMBL/GenBank/DDBJ whole genome shotgun (WGS) entry which is preliminary data.</text>
</comment>
<feature type="region of interest" description="Disordered" evidence="8">
    <location>
        <begin position="1282"/>
        <end position="1466"/>
    </location>
</feature>
<keyword evidence="5" id="KW-0862">Zinc</keyword>
<gene>
    <name evidence="11" type="ORF">DFL_003174</name>
</gene>
<dbReference type="SUPFAM" id="SSF57903">
    <property type="entry name" value="FYVE/PHD zinc finger"/>
    <property type="match status" value="1"/>
</dbReference>
<feature type="compositionally biased region" description="Polar residues" evidence="8">
    <location>
        <begin position="31"/>
        <end position="53"/>
    </location>
</feature>
<feature type="region of interest" description="Disordered" evidence="8">
    <location>
        <begin position="365"/>
        <end position="385"/>
    </location>
</feature>
<dbReference type="FunFam" id="3.30.40.10:FF:000008">
    <property type="entry name" value="Bromodomain containing 1, isoform CRA_a"/>
    <property type="match status" value="1"/>
</dbReference>
<name>A0A437A1B2_ARTFL</name>
<dbReference type="PROSITE" id="PS51805">
    <property type="entry name" value="EPHD"/>
    <property type="match status" value="1"/>
</dbReference>
<feature type="compositionally biased region" description="Basic and acidic residues" evidence="8">
    <location>
        <begin position="971"/>
        <end position="994"/>
    </location>
</feature>
<keyword evidence="6" id="KW-0539">Nucleus</keyword>
<dbReference type="Pfam" id="PF13832">
    <property type="entry name" value="zf-HC5HC2H_2"/>
    <property type="match status" value="1"/>
</dbReference>
<dbReference type="Proteomes" id="UP000283090">
    <property type="component" value="Unassembled WGS sequence"/>
</dbReference>
<dbReference type="CDD" id="cd15492">
    <property type="entry name" value="PHD_BRPF_JADE_like"/>
    <property type="match status" value="1"/>
</dbReference>
<dbReference type="GeneID" id="93585485"/>
<feature type="compositionally biased region" description="Basic and acidic residues" evidence="8">
    <location>
        <begin position="119"/>
        <end position="130"/>
    </location>
</feature>
<evidence type="ECO:0000313" key="12">
    <source>
        <dbReference type="Proteomes" id="UP000283090"/>
    </source>
</evidence>
<feature type="compositionally biased region" description="Basic and acidic residues" evidence="8">
    <location>
        <begin position="158"/>
        <end position="167"/>
    </location>
</feature>
<dbReference type="InterPro" id="IPR011011">
    <property type="entry name" value="Znf_FYVE_PHD"/>
</dbReference>
<dbReference type="Pfam" id="PF10513">
    <property type="entry name" value="EPL1"/>
    <property type="match status" value="1"/>
</dbReference>
<evidence type="ECO:0000313" key="11">
    <source>
        <dbReference type="EMBL" id="RVD84836.1"/>
    </source>
</evidence>
<dbReference type="PANTHER" id="PTHR13793">
    <property type="entry name" value="PHD FINGER PROTEINS"/>
    <property type="match status" value="1"/>
</dbReference>
<keyword evidence="4 7" id="KW-0863">Zinc-finger</keyword>
<feature type="domain" description="PHD-type" evidence="9">
    <location>
        <begin position="384"/>
        <end position="434"/>
    </location>
</feature>
<dbReference type="InterPro" id="IPR019786">
    <property type="entry name" value="Zinc_finger_PHD-type_CS"/>
</dbReference>
<feature type="compositionally biased region" description="Basic residues" evidence="8">
    <location>
        <begin position="16"/>
        <end position="27"/>
    </location>
</feature>
<dbReference type="InterPro" id="IPR034732">
    <property type="entry name" value="EPHD"/>
</dbReference>
<dbReference type="SMART" id="SM00249">
    <property type="entry name" value="PHD"/>
    <property type="match status" value="2"/>
</dbReference>
<dbReference type="GO" id="GO:0005634">
    <property type="term" value="C:nucleus"/>
    <property type="evidence" value="ECO:0007669"/>
    <property type="project" value="UniProtKB-SubCell"/>
</dbReference>
<feature type="region of interest" description="Disordered" evidence="8">
    <location>
        <begin position="1122"/>
        <end position="1156"/>
    </location>
</feature>
<accession>A0A437A1B2</accession>
<feature type="domain" description="PHD-type" evidence="10">
    <location>
        <begin position="439"/>
        <end position="569"/>
    </location>
</feature>
<feature type="compositionally biased region" description="Low complexity" evidence="8">
    <location>
        <begin position="1"/>
        <end position="14"/>
    </location>
</feature>
<proteinExistence type="predicted"/>
<evidence type="ECO:0008006" key="13">
    <source>
        <dbReference type="Google" id="ProtNLM"/>
    </source>
</evidence>
<feature type="region of interest" description="Disordered" evidence="8">
    <location>
        <begin position="1"/>
        <end position="208"/>
    </location>
</feature>
<feature type="compositionally biased region" description="Acidic residues" evidence="8">
    <location>
        <begin position="1282"/>
        <end position="1293"/>
    </location>
</feature>
<evidence type="ECO:0000259" key="10">
    <source>
        <dbReference type="PROSITE" id="PS51805"/>
    </source>
</evidence>
<keyword evidence="3" id="KW-0677">Repeat</keyword>
<keyword evidence="12" id="KW-1185">Reference proteome</keyword>
<dbReference type="OrthoDB" id="20839at2759"/>
<feature type="compositionally biased region" description="Basic and acidic residues" evidence="8">
    <location>
        <begin position="65"/>
        <end position="79"/>
    </location>
</feature>
<evidence type="ECO:0000256" key="7">
    <source>
        <dbReference type="PROSITE-ProRule" id="PRU00146"/>
    </source>
</evidence>
<feature type="compositionally biased region" description="Basic and acidic residues" evidence="8">
    <location>
        <begin position="195"/>
        <end position="207"/>
    </location>
</feature>
<feature type="compositionally biased region" description="Low complexity" evidence="8">
    <location>
        <begin position="1448"/>
        <end position="1466"/>
    </location>
</feature>
<dbReference type="InterPro" id="IPR019787">
    <property type="entry name" value="Znf_PHD-finger"/>
</dbReference>
<evidence type="ECO:0000256" key="5">
    <source>
        <dbReference type="ARBA" id="ARBA00022833"/>
    </source>
</evidence>
<protein>
    <recommendedName>
        <fullName evidence="13">NuA3 HAT complex component NTO1</fullName>
    </recommendedName>
</protein>
<feature type="compositionally biased region" description="Low complexity" evidence="8">
    <location>
        <begin position="1128"/>
        <end position="1140"/>
    </location>
</feature>
<keyword evidence="2" id="KW-0479">Metal-binding</keyword>
<dbReference type="Gene3D" id="3.30.40.10">
    <property type="entry name" value="Zinc/RING finger domain, C3HC4 (zinc finger)"/>
    <property type="match status" value="2"/>
</dbReference>
<evidence type="ECO:0000256" key="3">
    <source>
        <dbReference type="ARBA" id="ARBA00022737"/>
    </source>
</evidence>
<dbReference type="InterPro" id="IPR050701">
    <property type="entry name" value="Histone_Mod_Regulator"/>
</dbReference>